<protein>
    <submittedName>
        <fullName evidence="1">Uncharacterized protein</fullName>
    </submittedName>
</protein>
<dbReference type="EMBL" id="LOHF01000015">
    <property type="protein sequence ID" value="OUM72541.1"/>
    <property type="molecule type" value="Genomic_DNA"/>
</dbReference>
<dbReference type="AlphaFoldDB" id="A0A1Y3P1Z2"/>
<reference evidence="1 2" key="1">
    <citation type="journal article" date="2017" name="Syst. Appl. Microbiol.">
        <title>Pseudomonas caspiana sp. nov., a citrus pathogen in the Pseudomonas syringae phylogenetic group.</title>
        <authorList>
            <person name="Busquets A."/>
            <person name="Gomila M."/>
            <person name="Beiki F."/>
            <person name="Mulet M."/>
            <person name="Rahimian H."/>
            <person name="Garcia-Valdes E."/>
            <person name="Lalucat J."/>
        </authorList>
    </citation>
    <scope>NUCLEOTIDE SEQUENCE [LARGE SCALE GENOMIC DNA]</scope>
    <source>
        <strain evidence="1 2">FBF102</strain>
    </source>
</reference>
<evidence type="ECO:0000313" key="2">
    <source>
        <dbReference type="Proteomes" id="UP000195440"/>
    </source>
</evidence>
<gene>
    <name evidence="1" type="ORF">AUC60_17085</name>
</gene>
<dbReference type="Proteomes" id="UP000195440">
    <property type="component" value="Unassembled WGS sequence"/>
</dbReference>
<dbReference type="RefSeq" id="WP_087270075.1">
    <property type="nucleotide sequence ID" value="NZ_JBJGBV010000015.1"/>
</dbReference>
<proteinExistence type="predicted"/>
<sequence>MLIPIIALRLNALIKYRPSEDLRYSDLKGVDINCKELIVPISPSLGRLIMTMHNDFSTQASTLMLELNDATTVMMGMVGAHRTTGPLWLAATARQSLSFGRWNAFINRSDVFGPALS</sequence>
<evidence type="ECO:0000313" key="1">
    <source>
        <dbReference type="EMBL" id="OUM72541.1"/>
    </source>
</evidence>
<name>A0A1Y3P1Z2_9PSED</name>
<accession>A0A1Y3P1Z2</accession>
<keyword evidence="2" id="KW-1185">Reference proteome</keyword>
<comment type="caution">
    <text evidence="1">The sequence shown here is derived from an EMBL/GenBank/DDBJ whole genome shotgun (WGS) entry which is preliminary data.</text>
</comment>
<dbReference type="OrthoDB" id="7025885at2"/>
<organism evidence="1 2">
    <name type="scientific">Pseudomonas caspiana</name>
    <dbReference type="NCBI Taxonomy" id="1451454"/>
    <lineage>
        <taxon>Bacteria</taxon>
        <taxon>Pseudomonadati</taxon>
        <taxon>Pseudomonadota</taxon>
        <taxon>Gammaproteobacteria</taxon>
        <taxon>Pseudomonadales</taxon>
        <taxon>Pseudomonadaceae</taxon>
        <taxon>Pseudomonas</taxon>
    </lineage>
</organism>